<reference evidence="2" key="1">
    <citation type="journal article" date="2019" name="Int. J. Syst. Evol. Microbiol.">
        <title>The Global Catalogue of Microorganisms (GCM) 10K type strain sequencing project: providing services to taxonomists for standard genome sequencing and annotation.</title>
        <authorList>
            <consortium name="The Broad Institute Genomics Platform"/>
            <consortium name="The Broad Institute Genome Sequencing Center for Infectious Disease"/>
            <person name="Wu L."/>
            <person name="Ma J."/>
        </authorList>
    </citation>
    <scope>NUCLEOTIDE SEQUENCE [LARGE SCALE GENOMIC DNA]</scope>
    <source>
        <strain evidence="2">CCUG 62215</strain>
    </source>
</reference>
<evidence type="ECO:0008006" key="3">
    <source>
        <dbReference type="Google" id="ProtNLM"/>
    </source>
</evidence>
<organism evidence="1 2">
    <name type="scientific">Winogradskyella litorisediminis</name>
    <dbReference type="NCBI Taxonomy" id="1156618"/>
    <lineage>
        <taxon>Bacteria</taxon>
        <taxon>Pseudomonadati</taxon>
        <taxon>Bacteroidota</taxon>
        <taxon>Flavobacteriia</taxon>
        <taxon>Flavobacteriales</taxon>
        <taxon>Flavobacteriaceae</taxon>
        <taxon>Winogradskyella</taxon>
    </lineage>
</organism>
<dbReference type="EMBL" id="JBHTJL010000011">
    <property type="protein sequence ID" value="MFD1063495.1"/>
    <property type="molecule type" value="Genomic_DNA"/>
</dbReference>
<evidence type="ECO:0000313" key="1">
    <source>
        <dbReference type="EMBL" id="MFD1063495.1"/>
    </source>
</evidence>
<dbReference type="RefSeq" id="WP_386130508.1">
    <property type="nucleotide sequence ID" value="NZ_JBHTJL010000011.1"/>
</dbReference>
<sequence>MTFKKIGIFILAFFYISLQSCKDNVKLENILDEKQEQSPSIGTKHFLEEDGIQLQLPDNFKRLSLAKYSEILNSKSNKNKQILARAELQNSRSLNGNSYIFYNKADEETYFVNTIPFSEIEKEDAQKLLGIIRQNNKEVAKKHDVKFTKVTAKFKSITGAQIFKAVFKADFKKTKTVNYQHTYYITSNDKSVLLKLITPTENSFDKYIEKMIF</sequence>
<dbReference type="Proteomes" id="UP001597013">
    <property type="component" value="Unassembled WGS sequence"/>
</dbReference>
<dbReference type="PROSITE" id="PS51257">
    <property type="entry name" value="PROKAR_LIPOPROTEIN"/>
    <property type="match status" value="1"/>
</dbReference>
<gene>
    <name evidence="1" type="ORF">ACFQ1Q_09580</name>
</gene>
<comment type="caution">
    <text evidence="1">The sequence shown here is derived from an EMBL/GenBank/DDBJ whole genome shotgun (WGS) entry which is preliminary data.</text>
</comment>
<protein>
    <recommendedName>
        <fullName evidence="3">Lipoprotein</fullName>
    </recommendedName>
</protein>
<keyword evidence="2" id="KW-1185">Reference proteome</keyword>
<accession>A0ABW3NAB0</accession>
<proteinExistence type="predicted"/>
<evidence type="ECO:0000313" key="2">
    <source>
        <dbReference type="Proteomes" id="UP001597013"/>
    </source>
</evidence>
<name>A0ABW3NAB0_9FLAO</name>